<accession>A0A7Z7BBD7</accession>
<evidence type="ECO:0000313" key="2">
    <source>
        <dbReference type="Proteomes" id="UP000198900"/>
    </source>
</evidence>
<dbReference type="AlphaFoldDB" id="A0A7Z7BBD7"/>
<gene>
    <name evidence="1" type="ORF">SAMN04487926_118143</name>
</gene>
<keyword evidence="2" id="KW-1185">Reference proteome</keyword>
<name>A0A7Z7BBD7_9BURK</name>
<evidence type="ECO:0000313" key="1">
    <source>
        <dbReference type="EMBL" id="SDI52292.1"/>
    </source>
</evidence>
<sequence length="45" mass="5068">MPAFVLGKNPQNRVQDITGIPGVSTISPRVIYRKQMNQTVPVFIR</sequence>
<proteinExistence type="predicted"/>
<protein>
    <submittedName>
        <fullName evidence="1">Uncharacterized protein</fullName>
    </submittedName>
</protein>
<organism evidence="1 2">
    <name type="scientific">Paraburkholderia steynii</name>
    <dbReference type="NCBI Taxonomy" id="1245441"/>
    <lineage>
        <taxon>Bacteria</taxon>
        <taxon>Pseudomonadati</taxon>
        <taxon>Pseudomonadota</taxon>
        <taxon>Betaproteobacteria</taxon>
        <taxon>Burkholderiales</taxon>
        <taxon>Burkholderiaceae</taxon>
        <taxon>Paraburkholderia</taxon>
    </lineage>
</organism>
<dbReference type="EMBL" id="FNDI01000018">
    <property type="protein sequence ID" value="SDI52292.1"/>
    <property type="molecule type" value="Genomic_DNA"/>
</dbReference>
<reference evidence="1" key="1">
    <citation type="submission" date="2016-10" db="EMBL/GenBank/DDBJ databases">
        <authorList>
            <person name="Varghese N."/>
            <person name="Submissions S."/>
        </authorList>
    </citation>
    <scope>NUCLEOTIDE SEQUENCE [LARGE SCALE GENOMIC DNA]</scope>
    <source>
        <strain evidence="1">YR281</strain>
    </source>
</reference>
<comment type="caution">
    <text evidence="1">The sequence shown here is derived from an EMBL/GenBank/DDBJ whole genome shotgun (WGS) entry which is preliminary data.</text>
</comment>
<dbReference type="Proteomes" id="UP000198900">
    <property type="component" value="Unassembled WGS sequence"/>
</dbReference>